<dbReference type="EMBL" id="CACVBM020000266">
    <property type="protein sequence ID" value="CAA7016914.1"/>
    <property type="molecule type" value="Genomic_DNA"/>
</dbReference>
<keyword evidence="4" id="KW-1185">Reference proteome</keyword>
<feature type="region of interest" description="Disordered" evidence="1">
    <location>
        <begin position="1"/>
        <end position="23"/>
    </location>
</feature>
<protein>
    <recommendedName>
        <fullName evidence="2">KIB1-4 beta-propeller domain-containing protein</fullName>
    </recommendedName>
</protein>
<sequence>METRKRENVETGDKRKSRVKKEQTKQAMSSLLLSLSSKPSLLRKLSLRCHSTIRMFSSTTSTNPYLMYRVTSSGKESAGAMTELRMFDPAKEDYFTVGDKPLPKELVSSALVGSSHGWGVFTYDGRSILVSDFCNPSSSKSNPKIIPLYPRPNIIGCQTEVVSGVAMTSSPQEQDCVICVKFAGRPVSIYTPGRDTDKGHLLLVSQQVFDHFEESKLMYSKRDQKFYMVSTGGHHLWSWGGIRSTIPQFIELRFHNLPQFSHSELQLLDSCYRTHDLVESSSGQRFLVKWYVRSPDLQTLWFDCSGTKRFMVFREEEDMVNMCYTEDIGDLCIFIGDNEPFCVEASSFPGLIPNSIYFAGDGYGEGYGVYDIASRTPRSFEPKSLPGFPHLPNPRPCWVPHWLPPVPLQ</sequence>
<gene>
    <name evidence="3" type="ORF">MERR_LOCUS4149</name>
</gene>
<feature type="domain" description="KIB1-4 beta-propeller" evidence="2">
    <location>
        <begin position="100"/>
        <end position="371"/>
    </location>
</feature>
<evidence type="ECO:0000256" key="1">
    <source>
        <dbReference type="SAM" id="MobiDB-lite"/>
    </source>
</evidence>
<comment type="caution">
    <text evidence="3">The sequence shown here is derived from an EMBL/GenBank/DDBJ whole genome shotgun (WGS) entry which is preliminary data.</text>
</comment>
<dbReference type="PANTHER" id="PTHR44259:SF93">
    <property type="entry name" value="PROTEIN, PUTATIVE (DUF295)-RELATED"/>
    <property type="match status" value="1"/>
</dbReference>
<accession>A0A6D2HNA7</accession>
<reference evidence="3" key="1">
    <citation type="submission" date="2020-01" db="EMBL/GenBank/DDBJ databases">
        <authorList>
            <person name="Mishra B."/>
        </authorList>
    </citation>
    <scope>NUCLEOTIDE SEQUENCE [LARGE SCALE GENOMIC DNA]</scope>
</reference>
<dbReference type="InterPro" id="IPR050942">
    <property type="entry name" value="F-box_BR-signaling"/>
</dbReference>
<dbReference type="Proteomes" id="UP000467841">
    <property type="component" value="Unassembled WGS sequence"/>
</dbReference>
<dbReference type="InterPro" id="IPR005174">
    <property type="entry name" value="KIB1-4_b-propeller"/>
</dbReference>
<evidence type="ECO:0000313" key="3">
    <source>
        <dbReference type="EMBL" id="CAA7016914.1"/>
    </source>
</evidence>
<dbReference type="OrthoDB" id="1078785at2759"/>
<evidence type="ECO:0000259" key="2">
    <source>
        <dbReference type="Pfam" id="PF03478"/>
    </source>
</evidence>
<evidence type="ECO:0000313" key="4">
    <source>
        <dbReference type="Proteomes" id="UP000467841"/>
    </source>
</evidence>
<dbReference type="Pfam" id="PF03478">
    <property type="entry name" value="Beta-prop_KIB1-4"/>
    <property type="match status" value="1"/>
</dbReference>
<organism evidence="3 4">
    <name type="scientific">Microthlaspi erraticum</name>
    <dbReference type="NCBI Taxonomy" id="1685480"/>
    <lineage>
        <taxon>Eukaryota</taxon>
        <taxon>Viridiplantae</taxon>
        <taxon>Streptophyta</taxon>
        <taxon>Embryophyta</taxon>
        <taxon>Tracheophyta</taxon>
        <taxon>Spermatophyta</taxon>
        <taxon>Magnoliopsida</taxon>
        <taxon>eudicotyledons</taxon>
        <taxon>Gunneridae</taxon>
        <taxon>Pentapetalae</taxon>
        <taxon>rosids</taxon>
        <taxon>malvids</taxon>
        <taxon>Brassicales</taxon>
        <taxon>Brassicaceae</taxon>
        <taxon>Coluteocarpeae</taxon>
        <taxon>Microthlaspi</taxon>
    </lineage>
</organism>
<dbReference type="PANTHER" id="PTHR44259">
    <property type="entry name" value="OS07G0183000 PROTEIN-RELATED"/>
    <property type="match status" value="1"/>
</dbReference>
<name>A0A6D2HNA7_9BRAS</name>
<dbReference type="AlphaFoldDB" id="A0A6D2HNA7"/>
<proteinExistence type="predicted"/>